<protein>
    <submittedName>
        <fullName evidence="2">Uncharacterized protein</fullName>
    </submittedName>
</protein>
<organism evidence="2 3">
    <name type="scientific">Rhodococcoides trifolii</name>
    <dbReference type="NCBI Taxonomy" id="908250"/>
    <lineage>
        <taxon>Bacteria</taxon>
        <taxon>Bacillati</taxon>
        <taxon>Actinomycetota</taxon>
        <taxon>Actinomycetes</taxon>
        <taxon>Mycobacteriales</taxon>
        <taxon>Nocardiaceae</taxon>
        <taxon>Rhodococcoides</taxon>
    </lineage>
</organism>
<dbReference type="RefSeq" id="WP_188546703.1">
    <property type="nucleotide sequence ID" value="NZ_BMCU01000005.1"/>
</dbReference>
<gene>
    <name evidence="2" type="ORF">GCM10007304_40280</name>
</gene>
<feature type="compositionally biased region" description="Basic residues" evidence="1">
    <location>
        <begin position="228"/>
        <end position="239"/>
    </location>
</feature>
<name>A0A917G4H7_9NOCA</name>
<dbReference type="InterPro" id="IPR053847">
    <property type="entry name" value="DUF6928"/>
</dbReference>
<dbReference type="Proteomes" id="UP000654257">
    <property type="component" value="Unassembled WGS sequence"/>
</dbReference>
<evidence type="ECO:0000313" key="3">
    <source>
        <dbReference type="Proteomes" id="UP000654257"/>
    </source>
</evidence>
<reference evidence="2" key="2">
    <citation type="submission" date="2020-09" db="EMBL/GenBank/DDBJ databases">
        <authorList>
            <person name="Sun Q."/>
            <person name="Sedlacek I."/>
        </authorList>
    </citation>
    <scope>NUCLEOTIDE SEQUENCE</scope>
    <source>
        <strain evidence="2">CCM 7905</strain>
    </source>
</reference>
<accession>A0A917G4H7</accession>
<dbReference type="AlphaFoldDB" id="A0A917G4H7"/>
<sequence length="239" mass="25776">MGVPASAIWYVDASDPAAVLRSGGPSDLDAAAAIARQLYPGLEPKSVGTAPISAFAAVTTPRRVLVGCFPGVTVVCSAESAVVQPSTLSEQWVSRVRAERTYLLAAEAEFAWGAFAEWHGGVLRRSFSAAPSYIHEDEGLPGPWERPFWAGEHPMQYPDGVMPDPQALPFHPQEFADSASAHWLGVRMIGAAHEGEIDPLSVLLCDFMMRDPSESMPQPSAPAPEPRKVKRGLFRRKVS</sequence>
<evidence type="ECO:0000256" key="1">
    <source>
        <dbReference type="SAM" id="MobiDB-lite"/>
    </source>
</evidence>
<dbReference type="EMBL" id="BMCU01000005">
    <property type="protein sequence ID" value="GGG22412.1"/>
    <property type="molecule type" value="Genomic_DNA"/>
</dbReference>
<dbReference type="Pfam" id="PF21997">
    <property type="entry name" value="DUF6928"/>
    <property type="match status" value="1"/>
</dbReference>
<comment type="caution">
    <text evidence="2">The sequence shown here is derived from an EMBL/GenBank/DDBJ whole genome shotgun (WGS) entry which is preliminary data.</text>
</comment>
<evidence type="ECO:0000313" key="2">
    <source>
        <dbReference type="EMBL" id="GGG22412.1"/>
    </source>
</evidence>
<feature type="region of interest" description="Disordered" evidence="1">
    <location>
        <begin position="213"/>
        <end position="239"/>
    </location>
</feature>
<keyword evidence="3" id="KW-1185">Reference proteome</keyword>
<reference evidence="2" key="1">
    <citation type="journal article" date="2014" name="Int. J. Syst. Evol. Microbiol.">
        <title>Complete genome sequence of Corynebacterium casei LMG S-19264T (=DSM 44701T), isolated from a smear-ripened cheese.</title>
        <authorList>
            <consortium name="US DOE Joint Genome Institute (JGI-PGF)"/>
            <person name="Walter F."/>
            <person name="Albersmeier A."/>
            <person name="Kalinowski J."/>
            <person name="Ruckert C."/>
        </authorList>
    </citation>
    <scope>NUCLEOTIDE SEQUENCE</scope>
    <source>
        <strain evidence="2">CCM 7905</strain>
    </source>
</reference>
<proteinExistence type="predicted"/>